<dbReference type="PROSITE" id="PS51421">
    <property type="entry name" value="RAS"/>
    <property type="match status" value="1"/>
</dbReference>
<evidence type="ECO:0000256" key="1">
    <source>
        <dbReference type="ARBA" id="ARBA00022741"/>
    </source>
</evidence>
<dbReference type="STRING" id="1353952.A0A165EBJ7"/>
<dbReference type="PROSITE" id="PS51419">
    <property type="entry name" value="RAB"/>
    <property type="match status" value="1"/>
</dbReference>
<organism evidence="2 3">
    <name type="scientific">Calocera cornea HHB12733</name>
    <dbReference type="NCBI Taxonomy" id="1353952"/>
    <lineage>
        <taxon>Eukaryota</taxon>
        <taxon>Fungi</taxon>
        <taxon>Dikarya</taxon>
        <taxon>Basidiomycota</taxon>
        <taxon>Agaricomycotina</taxon>
        <taxon>Dacrymycetes</taxon>
        <taxon>Dacrymycetales</taxon>
        <taxon>Dacrymycetaceae</taxon>
        <taxon>Calocera</taxon>
    </lineage>
</organism>
<dbReference type="InParanoid" id="A0A165EBJ7"/>
<dbReference type="InterPro" id="IPR005225">
    <property type="entry name" value="Small_GTP-bd"/>
</dbReference>
<feature type="non-terminal residue" evidence="2">
    <location>
        <position position="109"/>
    </location>
</feature>
<dbReference type="SMART" id="SM00173">
    <property type="entry name" value="RAS"/>
    <property type="match status" value="1"/>
</dbReference>
<keyword evidence="3" id="KW-1185">Reference proteome</keyword>
<name>A0A165EBJ7_9BASI</name>
<proteinExistence type="predicted"/>
<accession>A0A165EBJ7</accession>
<feature type="non-terminal residue" evidence="2">
    <location>
        <position position="1"/>
    </location>
</feature>
<dbReference type="SMART" id="SM00174">
    <property type="entry name" value="RHO"/>
    <property type="match status" value="1"/>
</dbReference>
<dbReference type="EMBL" id="KV424012">
    <property type="protein sequence ID" value="KZT54507.1"/>
    <property type="molecule type" value="Genomic_DNA"/>
</dbReference>
<gene>
    <name evidence="2" type="ORF">CALCODRAFT_416488</name>
</gene>
<dbReference type="GO" id="GO:0003924">
    <property type="term" value="F:GTPase activity"/>
    <property type="evidence" value="ECO:0007669"/>
    <property type="project" value="InterPro"/>
</dbReference>
<dbReference type="AlphaFoldDB" id="A0A165EBJ7"/>
<sequence>GVGKTSLVRRYTSNTFHPPSTQSTTGAFFVTKKCTLDGVGVRLQIWDTAGQERFRSMAPMYIRGAHAAVVVYDLTSEQSFEDVRGWIDELKKSTPPSTLVYVVGSKSDL</sequence>
<dbReference type="NCBIfam" id="TIGR00231">
    <property type="entry name" value="small_GTP"/>
    <property type="match status" value="1"/>
</dbReference>
<dbReference type="PRINTS" id="PR00449">
    <property type="entry name" value="RASTRNSFRMNG"/>
</dbReference>
<dbReference type="Gene3D" id="3.40.50.300">
    <property type="entry name" value="P-loop containing nucleotide triphosphate hydrolases"/>
    <property type="match status" value="1"/>
</dbReference>
<dbReference type="Pfam" id="PF00071">
    <property type="entry name" value="Ras"/>
    <property type="match status" value="1"/>
</dbReference>
<dbReference type="SUPFAM" id="SSF52540">
    <property type="entry name" value="P-loop containing nucleoside triphosphate hydrolases"/>
    <property type="match status" value="1"/>
</dbReference>
<dbReference type="Proteomes" id="UP000076842">
    <property type="component" value="Unassembled WGS sequence"/>
</dbReference>
<dbReference type="OrthoDB" id="26525at2759"/>
<dbReference type="SMART" id="SM00175">
    <property type="entry name" value="RAB"/>
    <property type="match status" value="1"/>
</dbReference>
<dbReference type="InterPro" id="IPR027417">
    <property type="entry name" value="P-loop_NTPase"/>
</dbReference>
<dbReference type="InterPro" id="IPR001806">
    <property type="entry name" value="Small_GTPase"/>
</dbReference>
<evidence type="ECO:0000313" key="3">
    <source>
        <dbReference type="Proteomes" id="UP000076842"/>
    </source>
</evidence>
<protein>
    <recommendedName>
        <fullName evidence="4">Ras-domain-containing protein</fullName>
    </recommendedName>
</protein>
<dbReference type="CDD" id="cd00154">
    <property type="entry name" value="Rab"/>
    <property type="match status" value="1"/>
</dbReference>
<dbReference type="PANTHER" id="PTHR47978">
    <property type="match status" value="1"/>
</dbReference>
<dbReference type="GO" id="GO:0005525">
    <property type="term" value="F:GTP binding"/>
    <property type="evidence" value="ECO:0007669"/>
    <property type="project" value="InterPro"/>
</dbReference>
<reference evidence="2 3" key="1">
    <citation type="journal article" date="2016" name="Mol. Biol. Evol.">
        <title>Comparative Genomics of Early-Diverging Mushroom-Forming Fungi Provides Insights into the Origins of Lignocellulose Decay Capabilities.</title>
        <authorList>
            <person name="Nagy L.G."/>
            <person name="Riley R."/>
            <person name="Tritt A."/>
            <person name="Adam C."/>
            <person name="Daum C."/>
            <person name="Floudas D."/>
            <person name="Sun H."/>
            <person name="Yadav J.S."/>
            <person name="Pangilinan J."/>
            <person name="Larsson K.H."/>
            <person name="Matsuura K."/>
            <person name="Barry K."/>
            <person name="Labutti K."/>
            <person name="Kuo R."/>
            <person name="Ohm R.A."/>
            <person name="Bhattacharya S.S."/>
            <person name="Shirouzu T."/>
            <person name="Yoshinaga Y."/>
            <person name="Martin F.M."/>
            <person name="Grigoriev I.V."/>
            <person name="Hibbett D.S."/>
        </authorList>
    </citation>
    <scope>NUCLEOTIDE SEQUENCE [LARGE SCALE GENOMIC DNA]</scope>
    <source>
        <strain evidence="2 3">HHB12733</strain>
    </source>
</reference>
<evidence type="ECO:0000313" key="2">
    <source>
        <dbReference type="EMBL" id="KZT54507.1"/>
    </source>
</evidence>
<keyword evidence="1" id="KW-0547">Nucleotide-binding</keyword>
<dbReference type="FunFam" id="3.40.50.300:FF:001447">
    <property type="entry name" value="Ras-related protein Rab-1B"/>
    <property type="match status" value="1"/>
</dbReference>
<evidence type="ECO:0008006" key="4">
    <source>
        <dbReference type="Google" id="ProtNLM"/>
    </source>
</evidence>